<evidence type="ECO:0000313" key="1">
    <source>
        <dbReference type="EMBL" id="GIX71603.1"/>
    </source>
</evidence>
<evidence type="ECO:0000313" key="2">
    <source>
        <dbReference type="Proteomes" id="UP001054945"/>
    </source>
</evidence>
<proteinExistence type="predicted"/>
<reference evidence="1 2" key="1">
    <citation type="submission" date="2021-06" db="EMBL/GenBank/DDBJ databases">
        <title>Caerostris extrusa draft genome.</title>
        <authorList>
            <person name="Kono N."/>
            <person name="Arakawa K."/>
        </authorList>
    </citation>
    <scope>NUCLEOTIDE SEQUENCE [LARGE SCALE GENOMIC DNA]</scope>
</reference>
<dbReference type="GO" id="GO:0006688">
    <property type="term" value="P:glycosphingolipid biosynthetic process"/>
    <property type="evidence" value="ECO:0007669"/>
    <property type="project" value="TreeGrafter"/>
</dbReference>
<dbReference type="InterPro" id="IPR029044">
    <property type="entry name" value="Nucleotide-diphossugar_trans"/>
</dbReference>
<comment type="caution">
    <text evidence="1">The sequence shown here is derived from an EMBL/GenBank/DDBJ whole genome shotgun (WGS) entry which is preliminary data.</text>
</comment>
<dbReference type="GO" id="GO:0005975">
    <property type="term" value="P:carbohydrate metabolic process"/>
    <property type="evidence" value="ECO:0007669"/>
    <property type="project" value="InterPro"/>
</dbReference>
<accession>A0AAV4MGZ0</accession>
<sequence>MSNRIRHHGLKISRYSPKIARYTMLKHKKDDPNPDRYNKLYKGKSRFKKDGLSNLKYTRVDLVLKRLYTWVLVEVEPIKYPAKSIVQPSLDGN</sequence>
<dbReference type="Proteomes" id="UP001054945">
    <property type="component" value="Unassembled WGS sequence"/>
</dbReference>
<name>A0AAV4MGZ0_CAEEX</name>
<dbReference type="PANTHER" id="PTHR19300:SF57">
    <property type="entry name" value="BETA-1,4-N-ACETYLGALACTOSAMINYLTRANSFERASE"/>
    <property type="match status" value="1"/>
</dbReference>
<dbReference type="PANTHER" id="PTHR19300">
    <property type="entry name" value="BETA-1,4-GALACTOSYLTRANSFERASE"/>
    <property type="match status" value="1"/>
</dbReference>
<dbReference type="GO" id="GO:0033842">
    <property type="term" value="F:N-acetyl-beta-glucosaminyl-derivative 4-beta-N-acetylgalactosaminyltransferase activity"/>
    <property type="evidence" value="ECO:0007669"/>
    <property type="project" value="TreeGrafter"/>
</dbReference>
<dbReference type="InterPro" id="IPR003859">
    <property type="entry name" value="Galactosyl_T"/>
</dbReference>
<organism evidence="1 2">
    <name type="scientific">Caerostris extrusa</name>
    <name type="common">Bark spider</name>
    <name type="synonym">Caerostris bankana</name>
    <dbReference type="NCBI Taxonomy" id="172846"/>
    <lineage>
        <taxon>Eukaryota</taxon>
        <taxon>Metazoa</taxon>
        <taxon>Ecdysozoa</taxon>
        <taxon>Arthropoda</taxon>
        <taxon>Chelicerata</taxon>
        <taxon>Arachnida</taxon>
        <taxon>Araneae</taxon>
        <taxon>Araneomorphae</taxon>
        <taxon>Entelegynae</taxon>
        <taxon>Araneoidea</taxon>
        <taxon>Araneidae</taxon>
        <taxon>Caerostris</taxon>
    </lineage>
</organism>
<dbReference type="Gene3D" id="3.90.550.10">
    <property type="entry name" value="Spore Coat Polysaccharide Biosynthesis Protein SpsA, Chain A"/>
    <property type="match status" value="1"/>
</dbReference>
<keyword evidence="2" id="KW-1185">Reference proteome</keyword>
<gene>
    <name evidence="1" type="primary">bre-4_1</name>
    <name evidence="1" type="ORF">CEXT_528121</name>
</gene>
<dbReference type="AlphaFoldDB" id="A0AAV4MGZ0"/>
<dbReference type="EMBL" id="BPLR01002237">
    <property type="protein sequence ID" value="GIX71603.1"/>
    <property type="molecule type" value="Genomic_DNA"/>
</dbReference>
<dbReference type="GO" id="GO:0005794">
    <property type="term" value="C:Golgi apparatus"/>
    <property type="evidence" value="ECO:0007669"/>
    <property type="project" value="TreeGrafter"/>
</dbReference>
<dbReference type="GO" id="GO:0008378">
    <property type="term" value="F:galactosyltransferase activity"/>
    <property type="evidence" value="ECO:0007669"/>
    <property type="project" value="TreeGrafter"/>
</dbReference>
<dbReference type="GO" id="GO:0016020">
    <property type="term" value="C:membrane"/>
    <property type="evidence" value="ECO:0007669"/>
    <property type="project" value="GOC"/>
</dbReference>
<protein>
    <submittedName>
        <fullName evidence="1">Beta-1,4-N-acetylgalactosaminyltransferase bre-4</fullName>
    </submittedName>
</protein>
<dbReference type="SUPFAM" id="SSF53448">
    <property type="entry name" value="Nucleotide-diphospho-sugar transferases"/>
    <property type="match status" value="1"/>
</dbReference>